<keyword evidence="2" id="KW-1133">Transmembrane helix</keyword>
<sequence length="648" mass="74159">MFKDSFTNRNKTFLIGVLIILSCCILRYLEIIDIRLDNFKDVIGDWSIHQEGNITQDVTRTSTNEAKEEENESLWPSLRDTNITIEEVLMKLNRSKTIAVRDVAYCASVYSNSRQVWRSLTNLSVDTRAEDFFRIDLISKCGAFHQEELMKPSPWPLLPLEQDYLSSPHVNTTQDIASGSNSKIELMTPLGVNNTLTLGSEVKFKITLLNARKELRTVGGDQLNVRLIGPDFKAAITADVIDNRNGTYTAVTRVPWTGQVKVVALIAHYRETFRMTLYRQRVFKSHHWFVGNFLNDKVGEATPCLPYPHLPAHSSDELCNLTEVNGAPWYCGKPVKADFLNCSHFVTTRRLSDMSKIPLSDTEAEIHKTPRSVIPNNLVLSVIPGVTSNETLVPSAKQKCEQINLSLTFDYNNSFGFYYLNEWRPLTCQLPQLNSSDIIQCISHKKVIYLGDSNARAQYDSLSKIVKCQEKMGRNAAVWHAPLLCEEEHNNISISYLPHTFPFVGSIGQELPKHHVFSETRLLDSIPNEGKFIIYFHHFMHINSFHLSLLENRLQMIREAVKRLLARNPHVIFLYQSAHYVSVLDSYEYTRHGKFFAEFQRRVLRGLGERVMFVNVWPMTIAVDNNNVHPPIFADYTKLYTGHICGRL</sequence>
<comment type="similarity">
    <text evidence="1">Belongs to the NXPE family.</text>
</comment>
<dbReference type="PANTHER" id="PTHR16165">
    <property type="entry name" value="NXPE FAMILY MEMBER"/>
    <property type="match status" value="1"/>
</dbReference>
<evidence type="ECO:0000256" key="2">
    <source>
        <dbReference type="SAM" id="Phobius"/>
    </source>
</evidence>
<dbReference type="AlphaFoldDB" id="A0A9W2ZS50"/>
<dbReference type="Pfam" id="PF24536">
    <property type="entry name" value="NXPE4_C"/>
    <property type="match status" value="1"/>
</dbReference>
<dbReference type="Proteomes" id="UP001165740">
    <property type="component" value="Chromosome 2"/>
</dbReference>
<dbReference type="InterPro" id="IPR013783">
    <property type="entry name" value="Ig-like_fold"/>
</dbReference>
<dbReference type="InterPro" id="IPR026845">
    <property type="entry name" value="NXPH/NXPE"/>
</dbReference>
<accession>A0A9W2ZS50</accession>
<feature type="domain" description="NXPE C-terminal" evidence="3">
    <location>
        <begin position="423"/>
        <end position="631"/>
    </location>
</feature>
<organism evidence="4 5">
    <name type="scientific">Biomphalaria glabrata</name>
    <name type="common">Bloodfluke planorb</name>
    <name type="synonym">Freshwater snail</name>
    <dbReference type="NCBI Taxonomy" id="6526"/>
    <lineage>
        <taxon>Eukaryota</taxon>
        <taxon>Metazoa</taxon>
        <taxon>Spiralia</taxon>
        <taxon>Lophotrochozoa</taxon>
        <taxon>Mollusca</taxon>
        <taxon>Gastropoda</taxon>
        <taxon>Heterobranchia</taxon>
        <taxon>Euthyneura</taxon>
        <taxon>Panpulmonata</taxon>
        <taxon>Hygrophila</taxon>
        <taxon>Lymnaeoidea</taxon>
        <taxon>Planorbidae</taxon>
        <taxon>Biomphalaria</taxon>
    </lineage>
</organism>
<dbReference type="InterPro" id="IPR057106">
    <property type="entry name" value="NXPE4_C"/>
</dbReference>
<reference evidence="5" key="1">
    <citation type="submission" date="2025-08" db="UniProtKB">
        <authorList>
            <consortium name="RefSeq"/>
        </authorList>
    </citation>
    <scope>IDENTIFICATION</scope>
</reference>
<dbReference type="PROSITE" id="PS51257">
    <property type="entry name" value="PROKAR_LIPOPROTEIN"/>
    <property type="match status" value="1"/>
</dbReference>
<proteinExistence type="inferred from homology"/>
<evidence type="ECO:0000313" key="5">
    <source>
        <dbReference type="RefSeq" id="XP_055877822.1"/>
    </source>
</evidence>
<evidence type="ECO:0000256" key="1">
    <source>
        <dbReference type="ARBA" id="ARBA00005431"/>
    </source>
</evidence>
<gene>
    <name evidence="5" type="primary">LOC106068981</name>
</gene>
<keyword evidence="2" id="KW-0812">Transmembrane</keyword>
<dbReference type="GeneID" id="106068981"/>
<evidence type="ECO:0000259" key="3">
    <source>
        <dbReference type="Pfam" id="PF24536"/>
    </source>
</evidence>
<dbReference type="InterPro" id="IPR014756">
    <property type="entry name" value="Ig_E-set"/>
</dbReference>
<dbReference type="RefSeq" id="XP_055877822.1">
    <property type="nucleotide sequence ID" value="XM_056021847.1"/>
</dbReference>
<dbReference type="OrthoDB" id="8675562at2759"/>
<dbReference type="Gene3D" id="2.60.40.10">
    <property type="entry name" value="Immunoglobulins"/>
    <property type="match status" value="1"/>
</dbReference>
<dbReference type="OMA" id="TREMHSD"/>
<feature type="transmembrane region" description="Helical" evidence="2">
    <location>
        <begin position="12"/>
        <end position="29"/>
    </location>
</feature>
<protein>
    <submittedName>
        <fullName evidence="5">NXPE family member 3-like</fullName>
    </submittedName>
</protein>
<dbReference type="Pfam" id="PF06312">
    <property type="entry name" value="Neurexophilin"/>
    <property type="match status" value="1"/>
</dbReference>
<name>A0A9W2ZS50_BIOGL</name>
<keyword evidence="2" id="KW-0472">Membrane</keyword>
<dbReference type="SUPFAM" id="SSF81296">
    <property type="entry name" value="E set domains"/>
    <property type="match status" value="1"/>
</dbReference>
<dbReference type="PANTHER" id="PTHR16165:SF5">
    <property type="entry name" value="NXPE FAMILY MEMBER 3"/>
    <property type="match status" value="1"/>
</dbReference>
<keyword evidence="4" id="KW-1185">Reference proteome</keyword>
<evidence type="ECO:0000313" key="4">
    <source>
        <dbReference type="Proteomes" id="UP001165740"/>
    </source>
</evidence>